<dbReference type="AlphaFoldDB" id="A0A1I1HNU0"/>
<proteinExistence type="predicted"/>
<reference evidence="2" key="1">
    <citation type="submission" date="2016-10" db="EMBL/GenBank/DDBJ databases">
        <authorList>
            <person name="Varghese N."/>
            <person name="Submissions S."/>
        </authorList>
    </citation>
    <scope>NUCLEOTIDE SEQUENCE [LARGE SCALE GENOMIC DNA]</scope>
    <source>
        <strain evidence="2">DSM 22900</strain>
    </source>
</reference>
<dbReference type="Proteomes" id="UP000199577">
    <property type="component" value="Unassembled WGS sequence"/>
</dbReference>
<accession>A0A1I1HNU0</accession>
<gene>
    <name evidence="1" type="ORF">SAMN05421747_10740</name>
</gene>
<evidence type="ECO:0000313" key="2">
    <source>
        <dbReference type="Proteomes" id="UP000199577"/>
    </source>
</evidence>
<dbReference type="EMBL" id="FOLL01000007">
    <property type="protein sequence ID" value="SFC25777.1"/>
    <property type="molecule type" value="Genomic_DNA"/>
</dbReference>
<name>A0A1I1HNU0_9SPHI</name>
<organism evidence="1 2">
    <name type="scientific">Parapedobacter composti</name>
    <dbReference type="NCBI Taxonomy" id="623281"/>
    <lineage>
        <taxon>Bacteria</taxon>
        <taxon>Pseudomonadati</taxon>
        <taxon>Bacteroidota</taxon>
        <taxon>Sphingobacteriia</taxon>
        <taxon>Sphingobacteriales</taxon>
        <taxon>Sphingobacteriaceae</taxon>
        <taxon>Parapedobacter</taxon>
    </lineage>
</organism>
<dbReference type="STRING" id="623281.SAMN05421747_10740"/>
<keyword evidence="2" id="KW-1185">Reference proteome</keyword>
<sequence>MRNFNKGNDMTKSSIEITDNAYLIKLNKAEFEYPVVRKLLNRLLNGSFQSDDEFGGDEFPAGKYTSDLGDRFDFLADK</sequence>
<protein>
    <submittedName>
        <fullName evidence="1">Uncharacterized protein</fullName>
    </submittedName>
</protein>
<evidence type="ECO:0000313" key="1">
    <source>
        <dbReference type="EMBL" id="SFC25777.1"/>
    </source>
</evidence>